<dbReference type="InterPro" id="IPR028163">
    <property type="entry name" value="HAUS_6_N"/>
</dbReference>
<evidence type="ECO:0000313" key="4">
    <source>
        <dbReference type="RefSeq" id="XP_018331854.1"/>
    </source>
</evidence>
<feature type="coiled-coil region" evidence="1">
    <location>
        <begin position="175"/>
        <end position="223"/>
    </location>
</feature>
<dbReference type="GO" id="GO:0051225">
    <property type="term" value="P:spindle assembly"/>
    <property type="evidence" value="ECO:0007669"/>
    <property type="project" value="InterPro"/>
</dbReference>
<dbReference type="STRING" id="224129.A0A1W4X738"/>
<evidence type="ECO:0000259" key="2">
    <source>
        <dbReference type="Pfam" id="PF14661"/>
    </source>
</evidence>
<dbReference type="PANTHER" id="PTHR16151:SF2">
    <property type="entry name" value="HAUS AUGMIN-LIKE COMPLEX SUBUNIT 6"/>
    <property type="match status" value="1"/>
</dbReference>
<dbReference type="RefSeq" id="XP_018331854.1">
    <property type="nucleotide sequence ID" value="XM_018476352.1"/>
</dbReference>
<protein>
    <submittedName>
        <fullName evidence="4">Uncharacterized protein LOC108741526</fullName>
    </submittedName>
</protein>
<dbReference type="PANTHER" id="PTHR16151">
    <property type="entry name" value="HAUS AUGMIN-LIKE COMPLEX SUBUNIT 6"/>
    <property type="match status" value="1"/>
</dbReference>
<organism evidence="3 4">
    <name type="scientific">Agrilus planipennis</name>
    <name type="common">Emerald ash borer</name>
    <name type="synonym">Agrilus marcopoli</name>
    <dbReference type="NCBI Taxonomy" id="224129"/>
    <lineage>
        <taxon>Eukaryota</taxon>
        <taxon>Metazoa</taxon>
        <taxon>Ecdysozoa</taxon>
        <taxon>Arthropoda</taxon>
        <taxon>Hexapoda</taxon>
        <taxon>Insecta</taxon>
        <taxon>Pterygota</taxon>
        <taxon>Neoptera</taxon>
        <taxon>Endopterygota</taxon>
        <taxon>Coleoptera</taxon>
        <taxon>Polyphaga</taxon>
        <taxon>Elateriformia</taxon>
        <taxon>Buprestoidea</taxon>
        <taxon>Buprestidae</taxon>
        <taxon>Agrilinae</taxon>
        <taxon>Agrilus</taxon>
    </lineage>
</organism>
<dbReference type="InterPro" id="IPR026797">
    <property type="entry name" value="HAUS_6"/>
</dbReference>
<dbReference type="GO" id="GO:0008017">
    <property type="term" value="F:microtubule binding"/>
    <property type="evidence" value="ECO:0007669"/>
    <property type="project" value="TreeGrafter"/>
</dbReference>
<feature type="domain" description="HAUS augmin-like complex subunit 6 N-terminal" evidence="2">
    <location>
        <begin position="17"/>
        <end position="242"/>
    </location>
</feature>
<proteinExistence type="predicted"/>
<dbReference type="KEGG" id="apln:108741526"/>
<accession>A0A1W4X738</accession>
<dbReference type="AlphaFoldDB" id="A0A1W4X738"/>
<evidence type="ECO:0000256" key="1">
    <source>
        <dbReference type="SAM" id="Coils"/>
    </source>
</evidence>
<reference evidence="4" key="1">
    <citation type="submission" date="2025-08" db="UniProtKB">
        <authorList>
            <consortium name="RefSeq"/>
        </authorList>
    </citation>
    <scope>IDENTIFICATION</scope>
    <source>
        <tissue evidence="4">Entire body</tissue>
    </source>
</reference>
<gene>
    <name evidence="4" type="primary">LOC108741526</name>
</gene>
<dbReference type="Pfam" id="PF14661">
    <property type="entry name" value="HAUS6_N"/>
    <property type="match status" value="1"/>
</dbReference>
<dbReference type="GeneID" id="108741526"/>
<dbReference type="InParanoid" id="A0A1W4X738"/>
<keyword evidence="1" id="KW-0175">Coiled coil</keyword>
<name>A0A1W4X738_AGRPL</name>
<dbReference type="GO" id="GO:1990498">
    <property type="term" value="C:mitotic spindle microtubule"/>
    <property type="evidence" value="ECO:0007669"/>
    <property type="project" value="TreeGrafter"/>
</dbReference>
<evidence type="ECO:0000313" key="3">
    <source>
        <dbReference type="Proteomes" id="UP000192223"/>
    </source>
</evidence>
<dbReference type="GO" id="GO:0070652">
    <property type="term" value="C:HAUS complex"/>
    <property type="evidence" value="ECO:0007669"/>
    <property type="project" value="InterPro"/>
</dbReference>
<dbReference type="CTD" id="43441"/>
<dbReference type="OrthoDB" id="5575722at2759"/>
<dbReference type="Proteomes" id="UP000192223">
    <property type="component" value="Unplaced"/>
</dbReference>
<keyword evidence="3" id="KW-1185">Reference proteome</keyword>
<sequence length="413" mass="48191">MSLQIQRELEMKLHQQLYNNIYLLTLTYPPSDALKSVFKKDMFLKNNKTAFHHVIHYLLSILDPIKIKEKVSAWPIFEVKMESQFRNEIMKYLNEISLTYEDSNIPQIMPSHLISPGGFKFVKFMLRVSEFVLLEHLKRDPTINESLILSIRPSKDAAVTRERIQNLNTLTLKINQNTQGKMDEFEKVVQLAKEEASKIIFKVKEIDVAISELKKKCNTIKEEIKTDLPSFTIESGFNDEINIIKEKLDKILEVHNQFKNCMHLAHYLNNENNILEYNKEKFTIPTETCKFLSKPDILVFKDLVDAFTDHINQLRLKFKPLNEHQLKESYSNCSYLLEKTISTSSDLKELYTKLVSLSDHANDVLPLEEVREPFRQLKFSQVNEEQEDTTVSGDSLLAIPLEISSENKENIYI</sequence>